<proteinExistence type="predicted"/>
<dbReference type="AlphaFoldDB" id="A0AAD1XWN9"/>
<comment type="caution">
    <text evidence="1">The sequence shown here is derived from an EMBL/GenBank/DDBJ whole genome shotgun (WGS) entry which is preliminary data.</text>
</comment>
<dbReference type="Proteomes" id="UP001295684">
    <property type="component" value="Unassembled WGS sequence"/>
</dbReference>
<evidence type="ECO:0000313" key="1">
    <source>
        <dbReference type="EMBL" id="CAI2380214.1"/>
    </source>
</evidence>
<dbReference type="EMBL" id="CAMPGE010022149">
    <property type="protein sequence ID" value="CAI2380214.1"/>
    <property type="molecule type" value="Genomic_DNA"/>
</dbReference>
<dbReference type="SUPFAM" id="SSF82185">
    <property type="entry name" value="Histone H3 K4-specific methyltransferase SET7/9 N-terminal domain"/>
    <property type="match status" value="1"/>
</dbReference>
<evidence type="ECO:0000313" key="2">
    <source>
        <dbReference type="Proteomes" id="UP001295684"/>
    </source>
</evidence>
<name>A0AAD1XWN9_EUPCR</name>
<reference evidence="1" key="1">
    <citation type="submission" date="2023-07" db="EMBL/GenBank/DDBJ databases">
        <authorList>
            <consortium name="AG Swart"/>
            <person name="Singh M."/>
            <person name="Singh A."/>
            <person name="Seah K."/>
            <person name="Emmerich C."/>
        </authorList>
    </citation>
    <scope>NUCLEOTIDE SEQUENCE</scope>
    <source>
        <strain evidence="1">DP1</strain>
    </source>
</reference>
<gene>
    <name evidence="1" type="ORF">ECRASSUSDP1_LOCUS21646</name>
</gene>
<protein>
    <submittedName>
        <fullName evidence="1">Uncharacterized protein</fullName>
    </submittedName>
</protein>
<keyword evidence="2" id="KW-1185">Reference proteome</keyword>
<accession>A0AAD1XWN9</accession>
<sequence length="142" mass="16766">MTLPMAKDLSYTTQTRTTKEIFCMDREEGKEPLYYNLVLNMKVNCKQTKEMDGKKYERFWANNCKKGNAKLHQLIQDDYEMYYKGELEKGFPNGYDHQVFQDNSHYFGQFDKEVNCGIGSLIKADCQMFEGEWNKNKPPIEV</sequence>
<organism evidence="1 2">
    <name type="scientific">Euplotes crassus</name>
    <dbReference type="NCBI Taxonomy" id="5936"/>
    <lineage>
        <taxon>Eukaryota</taxon>
        <taxon>Sar</taxon>
        <taxon>Alveolata</taxon>
        <taxon>Ciliophora</taxon>
        <taxon>Intramacronucleata</taxon>
        <taxon>Spirotrichea</taxon>
        <taxon>Hypotrichia</taxon>
        <taxon>Euplotida</taxon>
        <taxon>Euplotidae</taxon>
        <taxon>Moneuplotes</taxon>
    </lineage>
</organism>